<evidence type="ECO:0000256" key="3">
    <source>
        <dbReference type="ARBA" id="ARBA00022553"/>
    </source>
</evidence>
<keyword evidence="14" id="KW-1185">Reference proteome</keyword>
<dbReference type="PANTHER" id="PTHR45526:SF1">
    <property type="entry name" value="TRANSCRIPTIONAL REGULATORY PROTEIN DCUR-RELATED"/>
    <property type="match status" value="1"/>
</dbReference>
<evidence type="ECO:0000256" key="10">
    <source>
        <dbReference type="PROSITE-ProRule" id="PRU00169"/>
    </source>
</evidence>
<dbReference type="SUPFAM" id="SSF52172">
    <property type="entry name" value="CheY-like"/>
    <property type="match status" value="1"/>
</dbReference>
<dbReference type="GO" id="GO:0000156">
    <property type="term" value="F:phosphorelay response regulator activity"/>
    <property type="evidence" value="ECO:0007669"/>
    <property type="project" value="TreeGrafter"/>
</dbReference>
<protein>
    <recommendedName>
        <fullName evidence="9">Transcriptional regulatory protein</fullName>
    </recommendedName>
</protein>
<dbReference type="PANTHER" id="PTHR45526">
    <property type="entry name" value="TRANSCRIPTIONAL REGULATORY PROTEIN DPIA"/>
    <property type="match status" value="1"/>
</dbReference>
<keyword evidence="5 9" id="KW-0805">Transcription regulation</keyword>
<dbReference type="SMART" id="SM00448">
    <property type="entry name" value="REC"/>
    <property type="match status" value="1"/>
</dbReference>
<dbReference type="InterPro" id="IPR051271">
    <property type="entry name" value="2C-system_Tx_regulators"/>
</dbReference>
<evidence type="ECO:0000313" key="14">
    <source>
        <dbReference type="Proteomes" id="UP000278440"/>
    </source>
</evidence>
<reference evidence="13 14" key="1">
    <citation type="submission" date="2018-10" db="EMBL/GenBank/DDBJ databases">
        <title>Sequencing the genomes of 1000 actinobacteria strains.</title>
        <authorList>
            <person name="Klenk H.-P."/>
        </authorList>
    </citation>
    <scope>NUCLEOTIDE SEQUENCE [LARGE SCALE GENOMIC DNA]</scope>
    <source>
        <strain evidence="13 14">DSM 44267</strain>
    </source>
</reference>
<sequence length="228" mass="24612">MIRVLVVDDDFMVARLHSSVVAKQPGFELVAVVNNGTAALAAAQSHRPDLILLDVYLPDITGLEVLGRLRAQGHPVDVIVISAARDVQSLRTAMRGGVFQYLVKPFAIGDLRDRLEEYAAHRRRVGSIDEVGQAEADQLFRGSAARAAPLPKGISATTVALVTTALRAAGDEGLSATECGEQAGLSRSSARRYLEHLVEVGEAEVRHRYGSAGRPERRYRATQPTPQP</sequence>
<organism evidence="13 14">
    <name type="scientific">Terracoccus luteus</name>
    <dbReference type="NCBI Taxonomy" id="53356"/>
    <lineage>
        <taxon>Bacteria</taxon>
        <taxon>Bacillati</taxon>
        <taxon>Actinomycetota</taxon>
        <taxon>Actinomycetes</taxon>
        <taxon>Micrococcales</taxon>
        <taxon>Intrasporangiaceae</taxon>
        <taxon>Terracoccus</taxon>
    </lineage>
</organism>
<evidence type="ECO:0000256" key="8">
    <source>
        <dbReference type="ARBA" id="ARBA00023163"/>
    </source>
</evidence>
<evidence type="ECO:0000256" key="11">
    <source>
        <dbReference type="SAM" id="MobiDB-lite"/>
    </source>
</evidence>
<keyword evidence="8 9" id="KW-0804">Transcription</keyword>
<evidence type="ECO:0000259" key="12">
    <source>
        <dbReference type="PROSITE" id="PS50110"/>
    </source>
</evidence>
<dbReference type="InterPro" id="IPR036390">
    <property type="entry name" value="WH_DNA-bd_sf"/>
</dbReference>
<evidence type="ECO:0000256" key="5">
    <source>
        <dbReference type="ARBA" id="ARBA00023015"/>
    </source>
</evidence>
<keyword evidence="2 9" id="KW-0963">Cytoplasm</keyword>
<dbReference type="InterPro" id="IPR024187">
    <property type="entry name" value="Sig_transdc_resp-reg_cit/mal"/>
</dbReference>
<dbReference type="InterPro" id="IPR005471">
    <property type="entry name" value="Tscrpt_reg_IclR_N"/>
</dbReference>
<gene>
    <name evidence="13" type="ORF">DFJ68_2854</name>
</gene>
<dbReference type="InterPro" id="IPR011006">
    <property type="entry name" value="CheY-like_superfamily"/>
</dbReference>
<evidence type="ECO:0000313" key="13">
    <source>
        <dbReference type="EMBL" id="RKT79386.1"/>
    </source>
</evidence>
<evidence type="ECO:0000256" key="2">
    <source>
        <dbReference type="ARBA" id="ARBA00022490"/>
    </source>
</evidence>
<dbReference type="CDD" id="cd19925">
    <property type="entry name" value="REC_citrate_TCS"/>
    <property type="match status" value="1"/>
</dbReference>
<evidence type="ECO:0000256" key="4">
    <source>
        <dbReference type="ARBA" id="ARBA00023012"/>
    </source>
</evidence>
<dbReference type="PROSITE" id="PS50110">
    <property type="entry name" value="RESPONSE_REGULATORY"/>
    <property type="match status" value="1"/>
</dbReference>
<accession>A0A495Y2S0</accession>
<dbReference type="Gene3D" id="3.40.50.2300">
    <property type="match status" value="1"/>
</dbReference>
<dbReference type="Pfam" id="PF00072">
    <property type="entry name" value="Response_reg"/>
    <property type="match status" value="1"/>
</dbReference>
<evidence type="ECO:0000256" key="1">
    <source>
        <dbReference type="ARBA" id="ARBA00004496"/>
    </source>
</evidence>
<dbReference type="Proteomes" id="UP000278440">
    <property type="component" value="Unassembled WGS sequence"/>
</dbReference>
<feature type="domain" description="Response regulatory" evidence="12">
    <location>
        <begin position="3"/>
        <end position="119"/>
    </location>
</feature>
<comment type="caution">
    <text evidence="13">The sequence shown here is derived from an EMBL/GenBank/DDBJ whole genome shotgun (WGS) entry which is preliminary data.</text>
</comment>
<dbReference type="AlphaFoldDB" id="A0A495Y2S0"/>
<name>A0A495Y2S0_9MICO</name>
<dbReference type="GO" id="GO:0003700">
    <property type="term" value="F:DNA-binding transcription factor activity"/>
    <property type="evidence" value="ECO:0007669"/>
    <property type="project" value="InterPro"/>
</dbReference>
<keyword evidence="7 9" id="KW-0010">Activator</keyword>
<dbReference type="RefSeq" id="WP_121034220.1">
    <property type="nucleotide sequence ID" value="NZ_RBXT01000001.1"/>
</dbReference>
<dbReference type="SUPFAM" id="SSF46785">
    <property type="entry name" value="Winged helix' DNA-binding domain"/>
    <property type="match status" value="1"/>
</dbReference>
<proteinExistence type="predicted"/>
<keyword evidence="4 9" id="KW-0902">Two-component regulatory system</keyword>
<dbReference type="OrthoDB" id="7187989at2"/>
<dbReference type="PIRSF" id="PIRSF006171">
    <property type="entry name" value="RR_citrat_malat"/>
    <property type="match status" value="1"/>
</dbReference>
<evidence type="ECO:0000256" key="6">
    <source>
        <dbReference type="ARBA" id="ARBA00023125"/>
    </source>
</evidence>
<feature type="region of interest" description="Disordered" evidence="11">
    <location>
        <begin position="208"/>
        <end position="228"/>
    </location>
</feature>
<keyword evidence="3 10" id="KW-0597">Phosphoprotein</keyword>
<dbReference type="EMBL" id="RBXT01000001">
    <property type="protein sequence ID" value="RKT79386.1"/>
    <property type="molecule type" value="Genomic_DNA"/>
</dbReference>
<dbReference type="GO" id="GO:0003677">
    <property type="term" value="F:DNA binding"/>
    <property type="evidence" value="ECO:0007669"/>
    <property type="project" value="UniProtKB-KW"/>
</dbReference>
<dbReference type="GO" id="GO:0005737">
    <property type="term" value="C:cytoplasm"/>
    <property type="evidence" value="ECO:0007669"/>
    <property type="project" value="UniProtKB-SubCell"/>
</dbReference>
<comment type="subcellular location">
    <subcellularLocation>
        <location evidence="1 9">Cytoplasm</location>
    </subcellularLocation>
</comment>
<evidence type="ECO:0000256" key="9">
    <source>
        <dbReference type="PIRNR" id="PIRNR006171"/>
    </source>
</evidence>
<dbReference type="Pfam" id="PF09339">
    <property type="entry name" value="HTH_IclR"/>
    <property type="match status" value="1"/>
</dbReference>
<keyword evidence="6 9" id="KW-0238">DNA-binding</keyword>
<feature type="modified residue" description="4-aspartylphosphate" evidence="10">
    <location>
        <position position="54"/>
    </location>
</feature>
<evidence type="ECO:0000256" key="7">
    <source>
        <dbReference type="ARBA" id="ARBA00023159"/>
    </source>
</evidence>
<dbReference type="InterPro" id="IPR001789">
    <property type="entry name" value="Sig_transdc_resp-reg_receiver"/>
</dbReference>